<evidence type="ECO:0000313" key="5">
    <source>
        <dbReference type="EMBL" id="KCV71364.1"/>
    </source>
</evidence>
<dbReference type="AlphaFoldDB" id="A0A058ZAG3"/>
<dbReference type="SUPFAM" id="SSF89550">
    <property type="entry name" value="PHP domain-like"/>
    <property type="match status" value="1"/>
</dbReference>
<dbReference type="Pfam" id="PF01876">
    <property type="entry name" value="RNase_P_p30"/>
    <property type="match status" value="1"/>
</dbReference>
<dbReference type="EMBL" id="KB932203">
    <property type="protein sequence ID" value="KCV71364.1"/>
    <property type="molecule type" value="Genomic_DNA"/>
</dbReference>
<evidence type="ECO:0000256" key="3">
    <source>
        <dbReference type="ARBA" id="ARBA00022694"/>
    </source>
</evidence>
<evidence type="ECO:0000313" key="6">
    <source>
        <dbReference type="Proteomes" id="UP000030693"/>
    </source>
</evidence>
<dbReference type="OMA" id="ANEDNHE"/>
<evidence type="ECO:0000256" key="4">
    <source>
        <dbReference type="SAM" id="MobiDB-lite"/>
    </source>
</evidence>
<feature type="region of interest" description="Disordered" evidence="4">
    <location>
        <begin position="317"/>
        <end position="364"/>
    </location>
</feature>
<dbReference type="PANTHER" id="PTHR13031:SF0">
    <property type="entry name" value="RIBONUCLEASE P PROTEIN SUBUNIT P30"/>
    <property type="match status" value="1"/>
</dbReference>
<evidence type="ECO:0000256" key="2">
    <source>
        <dbReference type="ARBA" id="ARBA00007331"/>
    </source>
</evidence>
<evidence type="ECO:0000256" key="1">
    <source>
        <dbReference type="ARBA" id="ARBA00004123"/>
    </source>
</evidence>
<protein>
    <submittedName>
        <fullName evidence="5">Uncharacterized protein</fullName>
    </submittedName>
</protein>
<dbReference type="InterPro" id="IPR016195">
    <property type="entry name" value="Pol/histidinol_Pase-like"/>
</dbReference>
<dbReference type="OrthoDB" id="17948at2759"/>
<dbReference type="PANTHER" id="PTHR13031">
    <property type="entry name" value="RIBONUCLEASE P SUBUNIT P30"/>
    <property type="match status" value="1"/>
</dbReference>
<comment type="subcellular location">
    <subcellularLocation>
        <location evidence="1">Nucleus</location>
    </subcellularLocation>
</comment>
<name>A0A058ZAG3_FONAL</name>
<organism evidence="5">
    <name type="scientific">Fonticula alba</name>
    <name type="common">Slime mold</name>
    <dbReference type="NCBI Taxonomy" id="691883"/>
    <lineage>
        <taxon>Eukaryota</taxon>
        <taxon>Rotosphaerida</taxon>
        <taxon>Fonticulaceae</taxon>
        <taxon>Fonticula</taxon>
    </lineage>
</organism>
<dbReference type="Proteomes" id="UP000030693">
    <property type="component" value="Unassembled WGS sequence"/>
</dbReference>
<dbReference type="RefSeq" id="XP_009494487.1">
    <property type="nucleotide sequence ID" value="XM_009496212.1"/>
</dbReference>
<dbReference type="InterPro" id="IPR002738">
    <property type="entry name" value="RNase_P_p30"/>
</dbReference>
<feature type="region of interest" description="Disordered" evidence="4">
    <location>
        <begin position="79"/>
        <end position="107"/>
    </location>
</feature>
<dbReference type="GO" id="GO:0005655">
    <property type="term" value="C:nucleolar ribonuclease P complex"/>
    <property type="evidence" value="ECO:0007669"/>
    <property type="project" value="TreeGrafter"/>
</dbReference>
<dbReference type="Gene3D" id="3.20.20.140">
    <property type="entry name" value="Metal-dependent hydrolases"/>
    <property type="match status" value="1"/>
</dbReference>
<dbReference type="STRING" id="691883.A0A058ZAG3"/>
<dbReference type="GeneID" id="20527041"/>
<dbReference type="GO" id="GO:0003723">
    <property type="term" value="F:RNA binding"/>
    <property type="evidence" value="ECO:0007669"/>
    <property type="project" value="TreeGrafter"/>
</dbReference>
<comment type="similarity">
    <text evidence="2">Belongs to the eukaryotic/archaeal RNase P protein component 3 family.</text>
</comment>
<gene>
    <name evidence="5" type="ORF">H696_02316</name>
</gene>
<dbReference type="eggNOG" id="KOG2363">
    <property type="taxonomic scope" value="Eukaryota"/>
</dbReference>
<keyword evidence="6" id="KW-1185">Reference proteome</keyword>
<dbReference type="GO" id="GO:0008033">
    <property type="term" value="P:tRNA processing"/>
    <property type="evidence" value="ECO:0007669"/>
    <property type="project" value="UniProtKB-KW"/>
</dbReference>
<proteinExistence type="inferred from homology"/>
<keyword evidence="3" id="KW-0819">tRNA processing</keyword>
<reference evidence="5" key="1">
    <citation type="submission" date="2013-04" db="EMBL/GenBank/DDBJ databases">
        <title>The Genome Sequence of Fonticula alba ATCC 38817.</title>
        <authorList>
            <consortium name="The Broad Institute Genomics Platform"/>
            <person name="Russ C."/>
            <person name="Cuomo C."/>
            <person name="Burger G."/>
            <person name="Gray M.W."/>
            <person name="Holland P.W.H."/>
            <person name="King N."/>
            <person name="Lang F.B.F."/>
            <person name="Roger A.J."/>
            <person name="Ruiz-Trillo I."/>
            <person name="Brown M."/>
            <person name="Walker B."/>
            <person name="Young S."/>
            <person name="Zeng Q."/>
            <person name="Gargeya S."/>
            <person name="Fitzgerald M."/>
            <person name="Haas B."/>
            <person name="Abouelleil A."/>
            <person name="Allen A.W."/>
            <person name="Alvarado L."/>
            <person name="Arachchi H.M."/>
            <person name="Berlin A.M."/>
            <person name="Chapman S.B."/>
            <person name="Gainer-Dewar J."/>
            <person name="Goldberg J."/>
            <person name="Griggs A."/>
            <person name="Gujja S."/>
            <person name="Hansen M."/>
            <person name="Howarth C."/>
            <person name="Imamovic A."/>
            <person name="Ireland A."/>
            <person name="Larimer J."/>
            <person name="McCowan C."/>
            <person name="Murphy C."/>
            <person name="Pearson M."/>
            <person name="Poon T.W."/>
            <person name="Priest M."/>
            <person name="Roberts A."/>
            <person name="Saif S."/>
            <person name="Shea T."/>
            <person name="Sisk P."/>
            <person name="Sykes S."/>
            <person name="Wortman J."/>
            <person name="Nusbaum C."/>
            <person name="Birren B."/>
        </authorList>
    </citation>
    <scope>NUCLEOTIDE SEQUENCE [LARGE SCALE GENOMIC DNA]</scope>
    <source>
        <strain evidence="5">ATCC 38817</strain>
    </source>
</reference>
<sequence>MERYYDLNLPTNSLSALASGILKLSSDGVDPIPVRLARSHEFGFHAVAVNTYMSGKLNNNNTCSFKPVALPVSTARGAPAATATRPGNRMAHSAAAGQPSKADIDGQSTMRQLSRMTYVSDNPSDSSQLGSTSSILASYDIVAVQPLSEKMFLACCNTLDIDLISLDVGATPGGRLGFPLRRNPISQAISRGLFFEVCYSAALSDAGSRRNLIQTASILLGHSKGRNVIFSSAAMRALELRSPLDVANLGCLFGIDQSTSRMLVSSNPSQLLLKCATRTGTYRGVVAARAFAPSAGPAGKPAANSLDALLQTAIRKAKEERAKSAEAASAAGDTEAAPPSNKRPRSDSSPAESDAPDAKRLHAT</sequence>
<accession>A0A058ZAG3</accession>